<gene>
    <name evidence="9" type="ORF">CAP_6012</name>
</gene>
<dbReference type="InterPro" id="IPR020613">
    <property type="entry name" value="Thiolase_CS"/>
</dbReference>
<dbReference type="InterPro" id="IPR016039">
    <property type="entry name" value="Thiolase-like"/>
</dbReference>
<keyword evidence="3 5" id="KW-0012">Acyltransferase</keyword>
<evidence type="ECO:0000259" key="7">
    <source>
        <dbReference type="Pfam" id="PF00108"/>
    </source>
</evidence>
<dbReference type="OrthoDB" id="4565318at2"/>
<comment type="similarity">
    <text evidence="1 5">Belongs to the thiolase-like superfamily. Thiolase family.</text>
</comment>
<dbReference type="Pfam" id="PF02803">
    <property type="entry name" value="Thiolase_C"/>
    <property type="match status" value="1"/>
</dbReference>
<dbReference type="Proteomes" id="UP000019678">
    <property type="component" value="Unassembled WGS sequence"/>
</dbReference>
<dbReference type="NCBIfam" id="NF006090">
    <property type="entry name" value="PRK08242.1"/>
    <property type="match status" value="1"/>
</dbReference>
<keyword evidence="10" id="KW-1185">Reference proteome</keyword>
<dbReference type="EMBL" id="ASRX01000005">
    <property type="protein sequence ID" value="EYF08251.1"/>
    <property type="molecule type" value="Genomic_DNA"/>
</dbReference>
<organism evidence="9 10">
    <name type="scientific">Chondromyces apiculatus DSM 436</name>
    <dbReference type="NCBI Taxonomy" id="1192034"/>
    <lineage>
        <taxon>Bacteria</taxon>
        <taxon>Pseudomonadati</taxon>
        <taxon>Myxococcota</taxon>
        <taxon>Polyangia</taxon>
        <taxon>Polyangiales</taxon>
        <taxon>Polyangiaceae</taxon>
        <taxon>Chondromyces</taxon>
    </lineage>
</organism>
<evidence type="ECO:0000256" key="4">
    <source>
        <dbReference type="PIRSR" id="PIRSR000429-1"/>
    </source>
</evidence>
<evidence type="ECO:0000313" key="9">
    <source>
        <dbReference type="EMBL" id="EYF08251.1"/>
    </source>
</evidence>
<dbReference type="RefSeq" id="WP_044236214.1">
    <property type="nucleotide sequence ID" value="NZ_ASRX01000005.1"/>
</dbReference>
<dbReference type="GO" id="GO:0003988">
    <property type="term" value="F:acetyl-CoA C-acyltransferase activity"/>
    <property type="evidence" value="ECO:0007669"/>
    <property type="project" value="UniProtKB-ARBA"/>
</dbReference>
<keyword evidence="2 5" id="KW-0808">Transferase</keyword>
<dbReference type="eggNOG" id="COG0183">
    <property type="taxonomic scope" value="Bacteria"/>
</dbReference>
<dbReference type="PANTHER" id="PTHR43365">
    <property type="entry name" value="BLR7806 PROTEIN"/>
    <property type="match status" value="1"/>
</dbReference>
<dbReference type="PROSITE" id="PS00737">
    <property type="entry name" value="THIOLASE_2"/>
    <property type="match status" value="1"/>
</dbReference>
<accession>A0A017TI08</accession>
<evidence type="ECO:0000313" key="10">
    <source>
        <dbReference type="Proteomes" id="UP000019678"/>
    </source>
</evidence>
<evidence type="ECO:0000256" key="2">
    <source>
        <dbReference type="ARBA" id="ARBA00022679"/>
    </source>
</evidence>
<dbReference type="Pfam" id="PF00108">
    <property type="entry name" value="Thiolase_N"/>
    <property type="match status" value="1"/>
</dbReference>
<feature type="domain" description="Thiolase C-terminal" evidence="8">
    <location>
        <begin position="289"/>
        <end position="410"/>
    </location>
</feature>
<feature type="domain" description="Thiolase N-terminal" evidence="7">
    <location>
        <begin position="5"/>
        <end position="237"/>
    </location>
</feature>
<dbReference type="CDD" id="cd00751">
    <property type="entry name" value="thiolase"/>
    <property type="match status" value="1"/>
</dbReference>
<feature type="active site" description="Proton acceptor" evidence="4">
    <location>
        <position position="367"/>
    </location>
</feature>
<dbReference type="SUPFAM" id="SSF53901">
    <property type="entry name" value="Thiolase-like"/>
    <property type="match status" value="1"/>
</dbReference>
<feature type="active site" description="Proton acceptor" evidence="4">
    <location>
        <position position="397"/>
    </location>
</feature>
<dbReference type="InterPro" id="IPR020616">
    <property type="entry name" value="Thiolase_N"/>
</dbReference>
<dbReference type="InterPro" id="IPR002155">
    <property type="entry name" value="Thiolase"/>
</dbReference>
<reference evidence="9 10" key="1">
    <citation type="submission" date="2013-05" db="EMBL/GenBank/DDBJ databases">
        <title>Genome assembly of Chondromyces apiculatus DSM 436.</title>
        <authorList>
            <person name="Sharma G."/>
            <person name="Khatri I."/>
            <person name="Kaur C."/>
            <person name="Mayilraj S."/>
            <person name="Subramanian S."/>
        </authorList>
    </citation>
    <scope>NUCLEOTIDE SEQUENCE [LARGE SCALE GENOMIC DNA]</scope>
    <source>
        <strain evidence="9 10">DSM 436</strain>
    </source>
</reference>
<dbReference type="STRING" id="1192034.CAP_6012"/>
<dbReference type="InterPro" id="IPR020617">
    <property type="entry name" value="Thiolase_C"/>
</dbReference>
<evidence type="ECO:0000256" key="1">
    <source>
        <dbReference type="ARBA" id="ARBA00010982"/>
    </source>
</evidence>
<evidence type="ECO:0000256" key="5">
    <source>
        <dbReference type="RuleBase" id="RU003557"/>
    </source>
</evidence>
<dbReference type="PIRSF" id="PIRSF000429">
    <property type="entry name" value="Ac-CoA_Ac_transf"/>
    <property type="match status" value="1"/>
</dbReference>
<feature type="active site" description="Acyl-thioester intermediate" evidence="4">
    <location>
        <position position="92"/>
    </location>
</feature>
<evidence type="ECO:0000256" key="6">
    <source>
        <dbReference type="SAM" id="MobiDB-lite"/>
    </source>
</evidence>
<dbReference type="InterPro" id="IPR020615">
    <property type="entry name" value="Thiolase_acyl_enz_int_AS"/>
</dbReference>
<name>A0A017TI08_9BACT</name>
<feature type="region of interest" description="Disordered" evidence="6">
    <location>
        <begin position="1"/>
        <end position="23"/>
    </location>
</feature>
<evidence type="ECO:0000256" key="3">
    <source>
        <dbReference type="ARBA" id="ARBA00023315"/>
    </source>
</evidence>
<dbReference type="NCBIfam" id="TIGR01930">
    <property type="entry name" value="AcCoA-C-Actrans"/>
    <property type="match status" value="1"/>
</dbReference>
<dbReference type="PANTHER" id="PTHR43365:SF1">
    <property type="entry name" value="ACETYL-COA C-ACYLTRANSFERASE"/>
    <property type="match status" value="1"/>
</dbReference>
<comment type="caution">
    <text evidence="9">The sequence shown here is derived from an EMBL/GenBank/DDBJ whole genome shotgun (WGS) entry which is preliminary data.</text>
</comment>
<sequence length="411" mass="42654">MTRSYVIDSVRTPRGRGKAGKGALSGIHPQELLAQVLNALEQRGVFSAGEVDDVIVGCVSQVGEQGANIARNAVLAAGWPIEVTGVSLNRFCASGLQAVNFGAMAVASGAMDLAVAGGVESMSRVPMGADGGGQDGNNLHLRERLFQVPQGISADLIATLEGFSREEIDAVALRSQKRATRAIEERRFARSLFAVKDPRTGAAVLESDEFPRPDTTAEGLAALKPSFVGLGEVVAGPNGETLDQIALAAHPRAGAIKHLHTAGNSSGIVDGAGAVVLASERYVKEKGVKPRARIRAMATVGSDPVLMLTAPAPASEKALRLAGMKARDIDLWEINEAFAGVVLQTERALGIDPDRVNVNGGAIALGHPLGATGAMLLGTALDELERSDRQTALITMCIGGGQGIATILERI</sequence>
<dbReference type="PROSITE" id="PS00099">
    <property type="entry name" value="THIOLASE_3"/>
    <property type="match status" value="1"/>
</dbReference>
<dbReference type="PROSITE" id="PS00098">
    <property type="entry name" value="THIOLASE_1"/>
    <property type="match status" value="1"/>
</dbReference>
<protein>
    <submittedName>
        <fullName evidence="9">3-ketoacyl-CoA thiolase</fullName>
    </submittedName>
</protein>
<evidence type="ECO:0000259" key="8">
    <source>
        <dbReference type="Pfam" id="PF02803"/>
    </source>
</evidence>
<dbReference type="AlphaFoldDB" id="A0A017TI08"/>
<proteinExistence type="inferred from homology"/>
<dbReference type="Gene3D" id="3.40.47.10">
    <property type="match status" value="2"/>
</dbReference>
<dbReference type="InterPro" id="IPR020610">
    <property type="entry name" value="Thiolase_AS"/>
</dbReference>